<gene>
    <name evidence="5" type="ORF">CHILSU_LOCUS7389</name>
</gene>
<dbReference type="InterPro" id="IPR013762">
    <property type="entry name" value="Integrase-like_cat_sf"/>
</dbReference>
<evidence type="ECO:0000256" key="2">
    <source>
        <dbReference type="ARBA" id="ARBA00023172"/>
    </source>
</evidence>
<feature type="region of interest" description="Disordered" evidence="3">
    <location>
        <begin position="165"/>
        <end position="223"/>
    </location>
</feature>
<dbReference type="PROSITE" id="PS51898">
    <property type="entry name" value="TYR_RECOMBINASE"/>
    <property type="match status" value="1"/>
</dbReference>
<feature type="domain" description="Tyr recombinase" evidence="4">
    <location>
        <begin position="324"/>
        <end position="509"/>
    </location>
</feature>
<feature type="compositionally biased region" description="Basic residues" evidence="3">
    <location>
        <begin position="185"/>
        <end position="201"/>
    </location>
</feature>
<protein>
    <recommendedName>
        <fullName evidence="4">Tyr recombinase domain-containing protein</fullName>
    </recommendedName>
</protein>
<dbReference type="CDD" id="cd00397">
    <property type="entry name" value="DNA_BRE_C"/>
    <property type="match status" value="1"/>
</dbReference>
<feature type="compositionally biased region" description="Low complexity" evidence="3">
    <location>
        <begin position="203"/>
        <end position="213"/>
    </location>
</feature>
<name>A0ABN8B6U0_CHISP</name>
<sequence>MKEIDINIEGFNENGICVGCLNYNRKMVYHKDIKECFIILADIYIPDGLQLQVCWECLVHIKRTCQFRKQIIKSYEILNNYSKQHSFLHSPSDFTKYSTTRLCTASVAVESIMPPSTLSMEIEDNVDKLQIKCESGDLRKPIKEEVESYNEYEDIPIEYEHYDVQSQHDKDELSSEDDVQLSELKHKKQRKERSKIKKHGRSSSDMMASSSESGDSEDVLTPPELKETAQEVIETLLPEKSSKKYNKAYEEFIQWKTKKNAPRFTENVLLTYFSEKAQTLKPSSVWAYYSMLKTTILAKNNINIVKYRKLTAFLRRNAKGFRSKKSKVLTTEDVYTFLEKAPDDIYLLSKVILILCVNGACRSHELLKLTIDDIELHENVIIVKLPNTKTKIQRSFVITDVFYEIVKKYIDLRPKKLPTNRFLLQYKDNRCLTHGIGKNKMKTVPKAIASYLKLPDPQEYTGHCFRRILATVLADSGGANLTALKRHDGCQSLGVADGFIRIQPKLKQK</sequence>
<dbReference type="Gene3D" id="1.10.443.10">
    <property type="entry name" value="Intergrase catalytic core"/>
    <property type="match status" value="1"/>
</dbReference>
<dbReference type="PANTHER" id="PTHR30349">
    <property type="entry name" value="PHAGE INTEGRASE-RELATED"/>
    <property type="match status" value="1"/>
</dbReference>
<organism evidence="5 6">
    <name type="scientific">Chilo suppressalis</name>
    <name type="common">Asiatic rice borer moth</name>
    <dbReference type="NCBI Taxonomy" id="168631"/>
    <lineage>
        <taxon>Eukaryota</taxon>
        <taxon>Metazoa</taxon>
        <taxon>Ecdysozoa</taxon>
        <taxon>Arthropoda</taxon>
        <taxon>Hexapoda</taxon>
        <taxon>Insecta</taxon>
        <taxon>Pterygota</taxon>
        <taxon>Neoptera</taxon>
        <taxon>Endopterygota</taxon>
        <taxon>Lepidoptera</taxon>
        <taxon>Glossata</taxon>
        <taxon>Ditrysia</taxon>
        <taxon>Pyraloidea</taxon>
        <taxon>Crambidae</taxon>
        <taxon>Crambinae</taxon>
        <taxon>Chilo</taxon>
    </lineage>
</organism>
<reference evidence="5" key="1">
    <citation type="submission" date="2021-12" db="EMBL/GenBank/DDBJ databases">
        <authorList>
            <person name="King R."/>
        </authorList>
    </citation>
    <scope>NUCLEOTIDE SEQUENCE</scope>
</reference>
<dbReference type="InterPro" id="IPR050090">
    <property type="entry name" value="Tyrosine_recombinase_XerCD"/>
</dbReference>
<keyword evidence="1" id="KW-0238">DNA-binding</keyword>
<dbReference type="InterPro" id="IPR002104">
    <property type="entry name" value="Integrase_catalytic"/>
</dbReference>
<dbReference type="Pfam" id="PF00589">
    <property type="entry name" value="Phage_integrase"/>
    <property type="match status" value="1"/>
</dbReference>
<keyword evidence="6" id="KW-1185">Reference proteome</keyword>
<dbReference type="PANTHER" id="PTHR30349:SF41">
    <property type="entry name" value="INTEGRASE_RECOMBINASE PROTEIN MJ0367-RELATED"/>
    <property type="match status" value="1"/>
</dbReference>
<dbReference type="InterPro" id="IPR011010">
    <property type="entry name" value="DNA_brk_join_enz"/>
</dbReference>
<evidence type="ECO:0000256" key="1">
    <source>
        <dbReference type="ARBA" id="ARBA00023125"/>
    </source>
</evidence>
<evidence type="ECO:0000313" key="5">
    <source>
        <dbReference type="EMBL" id="CAH0404081.1"/>
    </source>
</evidence>
<evidence type="ECO:0000259" key="4">
    <source>
        <dbReference type="PROSITE" id="PS51898"/>
    </source>
</evidence>
<dbReference type="EMBL" id="OU963920">
    <property type="protein sequence ID" value="CAH0404081.1"/>
    <property type="molecule type" value="Genomic_DNA"/>
</dbReference>
<evidence type="ECO:0000313" key="6">
    <source>
        <dbReference type="Proteomes" id="UP001153292"/>
    </source>
</evidence>
<dbReference type="SUPFAM" id="SSF56349">
    <property type="entry name" value="DNA breaking-rejoining enzymes"/>
    <property type="match status" value="1"/>
</dbReference>
<proteinExistence type="predicted"/>
<dbReference type="Proteomes" id="UP001153292">
    <property type="component" value="Chromosome 27"/>
</dbReference>
<keyword evidence="2" id="KW-0233">DNA recombination</keyword>
<accession>A0ABN8B6U0</accession>
<evidence type="ECO:0000256" key="3">
    <source>
        <dbReference type="SAM" id="MobiDB-lite"/>
    </source>
</evidence>